<evidence type="ECO:0000256" key="2">
    <source>
        <dbReference type="ARBA" id="ARBA00006739"/>
    </source>
</evidence>
<dbReference type="GO" id="GO:0016757">
    <property type="term" value="F:glycosyltransferase activity"/>
    <property type="evidence" value="ECO:0007669"/>
    <property type="project" value="UniProtKB-KW"/>
</dbReference>
<evidence type="ECO:0000259" key="5">
    <source>
        <dbReference type="Pfam" id="PF00535"/>
    </source>
</evidence>
<dbReference type="InterPro" id="IPR029044">
    <property type="entry name" value="Nucleotide-diphossugar_trans"/>
</dbReference>
<dbReference type="PANTHER" id="PTHR43179">
    <property type="entry name" value="RHAMNOSYLTRANSFERASE WBBL"/>
    <property type="match status" value="1"/>
</dbReference>
<dbReference type="PANTHER" id="PTHR43179:SF12">
    <property type="entry name" value="GALACTOFURANOSYLTRANSFERASE GLFT2"/>
    <property type="match status" value="1"/>
</dbReference>
<protein>
    <submittedName>
        <fullName evidence="6">Glycosyltransferase, GT2 family</fullName>
    </submittedName>
</protein>
<keyword evidence="4 6" id="KW-0808">Transferase</keyword>
<dbReference type="InterPro" id="IPR001173">
    <property type="entry name" value="Glyco_trans_2-like"/>
</dbReference>
<dbReference type="Pfam" id="PF00535">
    <property type="entry name" value="Glycos_transf_2"/>
    <property type="match status" value="1"/>
</dbReference>
<dbReference type="Gene3D" id="3.90.550.10">
    <property type="entry name" value="Spore Coat Polysaccharide Biosynthesis Protein SpsA, Chain A"/>
    <property type="match status" value="1"/>
</dbReference>
<sequence length="296" mass="32751">MPEGRSSTPHVTVVVPTKNPIPLLDEQLRGLAKQDYTGVVDVVISDNGGNGALAEHVASHPLKDLLSLTYVDSSDSSGAAHARNRGVEKATGEFLAFCDADDVVHPVWIRELVALAQEHDLVGTAVETAGLNSDKALSWTPTTPPERQGKSPFLPFAIGASLGCWASVYREIGGMDNRYATSQDVEFSWRAQLAGYSLGFSHRQLVSYRLRDEFKPLVRQSYRLGYGFAKLQGDYRDRGCPPVRLRRVLYWWTLLLLGNPLVPSFITRISRGQWVRAVAAHTGEIRGGIRYRTFGW</sequence>
<comment type="similarity">
    <text evidence="2">Belongs to the glycosyltransferase 2 family.</text>
</comment>
<comment type="pathway">
    <text evidence="1">Cell wall biogenesis; cell wall polysaccharide biosynthesis.</text>
</comment>
<keyword evidence="7" id="KW-1185">Reference proteome</keyword>
<organism evidence="6 7">
    <name type="scientific">Rhodococcoides kyotonense</name>
    <dbReference type="NCBI Taxonomy" id="398843"/>
    <lineage>
        <taxon>Bacteria</taxon>
        <taxon>Bacillati</taxon>
        <taxon>Actinomycetota</taxon>
        <taxon>Actinomycetes</taxon>
        <taxon>Mycobacteriales</taxon>
        <taxon>Nocardiaceae</taxon>
        <taxon>Rhodococcoides</taxon>
    </lineage>
</organism>
<dbReference type="SUPFAM" id="SSF53448">
    <property type="entry name" value="Nucleotide-diphospho-sugar transferases"/>
    <property type="match status" value="1"/>
</dbReference>
<gene>
    <name evidence="6" type="ORF">SAMN05421642_13219</name>
</gene>
<evidence type="ECO:0000256" key="3">
    <source>
        <dbReference type="ARBA" id="ARBA00022676"/>
    </source>
</evidence>
<dbReference type="Proteomes" id="UP000198327">
    <property type="component" value="Unassembled WGS sequence"/>
</dbReference>
<evidence type="ECO:0000313" key="7">
    <source>
        <dbReference type="Proteomes" id="UP000198327"/>
    </source>
</evidence>
<dbReference type="EMBL" id="FZOW01000032">
    <property type="protein sequence ID" value="SNT51294.1"/>
    <property type="molecule type" value="Genomic_DNA"/>
</dbReference>
<evidence type="ECO:0000313" key="6">
    <source>
        <dbReference type="EMBL" id="SNT51294.1"/>
    </source>
</evidence>
<proteinExistence type="inferred from homology"/>
<name>A0A239NA32_9NOCA</name>
<evidence type="ECO:0000256" key="4">
    <source>
        <dbReference type="ARBA" id="ARBA00022679"/>
    </source>
</evidence>
<keyword evidence="3" id="KW-0328">Glycosyltransferase</keyword>
<reference evidence="7" key="1">
    <citation type="submission" date="2017-06" db="EMBL/GenBank/DDBJ databases">
        <authorList>
            <person name="Varghese N."/>
            <person name="Submissions S."/>
        </authorList>
    </citation>
    <scope>NUCLEOTIDE SEQUENCE [LARGE SCALE GENOMIC DNA]</scope>
    <source>
        <strain evidence="7">JCM 23211</strain>
    </source>
</reference>
<dbReference type="RefSeq" id="WP_089252668.1">
    <property type="nucleotide sequence ID" value="NZ_FZOW01000032.1"/>
</dbReference>
<accession>A0A239NA32</accession>
<evidence type="ECO:0000256" key="1">
    <source>
        <dbReference type="ARBA" id="ARBA00004776"/>
    </source>
</evidence>
<dbReference type="STRING" id="398843.A3K89_14300"/>
<feature type="domain" description="Glycosyltransferase 2-like" evidence="5">
    <location>
        <begin position="12"/>
        <end position="142"/>
    </location>
</feature>
<dbReference type="AlphaFoldDB" id="A0A239NA32"/>
<dbReference type="OrthoDB" id="5243838at2"/>